<dbReference type="PANTHER" id="PTHR30483:SF6">
    <property type="entry name" value="PERIPLASMIC BINDING PROTEIN OF ABC TRANSPORTER FOR NATURAL AMINO ACIDS"/>
    <property type="match status" value="1"/>
</dbReference>
<evidence type="ECO:0000256" key="3">
    <source>
        <dbReference type="ARBA" id="ARBA00022989"/>
    </source>
</evidence>
<organism evidence="6 7">
    <name type="scientific">Pendulispora brunnea</name>
    <dbReference type="NCBI Taxonomy" id="2905690"/>
    <lineage>
        <taxon>Bacteria</taxon>
        <taxon>Pseudomonadati</taxon>
        <taxon>Myxococcota</taxon>
        <taxon>Myxococcia</taxon>
        <taxon>Myxococcales</taxon>
        <taxon>Sorangiineae</taxon>
        <taxon>Pendulisporaceae</taxon>
        <taxon>Pendulispora</taxon>
    </lineage>
</organism>
<dbReference type="SUPFAM" id="SSF53822">
    <property type="entry name" value="Periplasmic binding protein-like I"/>
    <property type="match status" value="1"/>
</dbReference>
<keyword evidence="7" id="KW-1185">Reference proteome</keyword>
<dbReference type="RefSeq" id="WP_394850046.1">
    <property type="nucleotide sequence ID" value="NZ_CP089982.1"/>
</dbReference>
<evidence type="ECO:0000256" key="1">
    <source>
        <dbReference type="ARBA" id="ARBA00004370"/>
    </source>
</evidence>
<dbReference type="Gene3D" id="3.40.50.2300">
    <property type="match status" value="2"/>
</dbReference>
<dbReference type="Proteomes" id="UP001379533">
    <property type="component" value="Chromosome"/>
</dbReference>
<accession>A0ABZ2KL67</accession>
<dbReference type="Pfam" id="PF01094">
    <property type="entry name" value="ANF_receptor"/>
    <property type="match status" value="1"/>
</dbReference>
<keyword evidence="2" id="KW-0812">Transmembrane</keyword>
<proteinExistence type="predicted"/>
<name>A0ABZ2KL67_9BACT</name>
<dbReference type="InterPro" id="IPR051010">
    <property type="entry name" value="BCAA_transport"/>
</dbReference>
<evidence type="ECO:0000259" key="5">
    <source>
        <dbReference type="Pfam" id="PF01094"/>
    </source>
</evidence>
<feature type="domain" description="Receptor ligand binding region" evidence="5">
    <location>
        <begin position="64"/>
        <end position="434"/>
    </location>
</feature>
<evidence type="ECO:0000313" key="7">
    <source>
        <dbReference type="Proteomes" id="UP001379533"/>
    </source>
</evidence>
<reference evidence="6 7" key="1">
    <citation type="submission" date="2021-12" db="EMBL/GenBank/DDBJ databases">
        <title>Discovery of the Pendulisporaceae a myxobacterial family with distinct sporulation behavior and unique specialized metabolism.</title>
        <authorList>
            <person name="Garcia R."/>
            <person name="Popoff A."/>
            <person name="Bader C.D."/>
            <person name="Loehr J."/>
            <person name="Walesch S."/>
            <person name="Walt C."/>
            <person name="Boldt J."/>
            <person name="Bunk B."/>
            <person name="Haeckl F.J.F.P.J."/>
            <person name="Gunesch A.P."/>
            <person name="Birkelbach J."/>
            <person name="Nuebel U."/>
            <person name="Pietschmann T."/>
            <person name="Bach T."/>
            <person name="Mueller R."/>
        </authorList>
    </citation>
    <scope>NUCLEOTIDE SEQUENCE [LARGE SCALE GENOMIC DNA]</scope>
    <source>
        <strain evidence="6 7">MSr12523</strain>
    </source>
</reference>
<keyword evidence="4" id="KW-0472">Membrane</keyword>
<gene>
    <name evidence="6" type="ORF">LZC95_21625</name>
</gene>
<dbReference type="InterPro" id="IPR001828">
    <property type="entry name" value="ANF_lig-bd_rcpt"/>
</dbReference>
<evidence type="ECO:0000256" key="2">
    <source>
        <dbReference type="ARBA" id="ARBA00022692"/>
    </source>
</evidence>
<sequence>MNRKVSLSRIGAIVLFGACGSTLLLDQVACSKEDVPPASQDTITIGMSAALTGGYSGVGKAMAQGAQTAIDLINSKGGVLGRPLRLDVQDDRSSNADDNGFATLKEVFNGFRDRKVSAIIGPGASVQTTEAQKITFPVPILQISAWSTGVGISDLQQPWPSRYLYRTAPSDVFQRIAMKKRMQEQVSDGTDGGTKARCSAPFLVYASDPLGLGFSEYFIPLIGEQNTLKVDTGQQSQYTQAVQKIRAARPLPDCVLFVTYEQVTAALIIELKAQYKPTEKLQLIGTDATYDPGFLRDVGNLKLVENMIGVVPDTRPRTQSFAAFSRIFHAQSGPGDAADDPPPFASSAFDAAALIALAIQKAKTADNAEAIRNALVEVSRGYPADKPGKSGQVQLVRPDSIALGLSVLAGGGTIDYDGASGTVDFDEKGDIRSGYVKWEIINGNFVDVDRFTQDELNE</sequence>
<protein>
    <submittedName>
        <fullName evidence="6">ABC transporter substrate-binding protein</fullName>
    </submittedName>
</protein>
<comment type="subcellular location">
    <subcellularLocation>
        <location evidence="1">Membrane</location>
    </subcellularLocation>
</comment>
<dbReference type="EMBL" id="CP089982">
    <property type="protein sequence ID" value="WXA99408.1"/>
    <property type="molecule type" value="Genomic_DNA"/>
</dbReference>
<dbReference type="InterPro" id="IPR028082">
    <property type="entry name" value="Peripla_BP_I"/>
</dbReference>
<keyword evidence="3" id="KW-1133">Transmembrane helix</keyword>
<evidence type="ECO:0000256" key="4">
    <source>
        <dbReference type="ARBA" id="ARBA00023136"/>
    </source>
</evidence>
<dbReference type="PANTHER" id="PTHR30483">
    <property type="entry name" value="LEUCINE-SPECIFIC-BINDING PROTEIN"/>
    <property type="match status" value="1"/>
</dbReference>
<evidence type="ECO:0000313" key="6">
    <source>
        <dbReference type="EMBL" id="WXA99408.1"/>
    </source>
</evidence>